<feature type="compositionally biased region" description="Basic and acidic residues" evidence="1">
    <location>
        <begin position="203"/>
        <end position="235"/>
    </location>
</feature>
<accession>A0A1C1YU81</accession>
<evidence type="ECO:0000313" key="3">
    <source>
        <dbReference type="Proteomes" id="UP000094795"/>
    </source>
</evidence>
<name>A0A1C1YU81_9HYPH</name>
<feature type="compositionally biased region" description="Acidic residues" evidence="1">
    <location>
        <begin position="236"/>
        <end position="245"/>
    </location>
</feature>
<dbReference type="AlphaFoldDB" id="A0A1C1YU81"/>
<protein>
    <submittedName>
        <fullName evidence="2">Uncharacterized protein</fullName>
    </submittedName>
</protein>
<feature type="region of interest" description="Disordered" evidence="1">
    <location>
        <begin position="286"/>
        <end position="307"/>
    </location>
</feature>
<proteinExistence type="predicted"/>
<organism evidence="2 3">
    <name type="scientific">Hoeflea olei</name>
    <dbReference type="NCBI Taxonomy" id="1480615"/>
    <lineage>
        <taxon>Bacteria</taxon>
        <taxon>Pseudomonadati</taxon>
        <taxon>Pseudomonadota</taxon>
        <taxon>Alphaproteobacteria</taxon>
        <taxon>Hyphomicrobiales</taxon>
        <taxon>Rhizobiaceae</taxon>
        <taxon>Hoeflea</taxon>
    </lineage>
</organism>
<feature type="region of interest" description="Disordered" evidence="1">
    <location>
        <begin position="202"/>
        <end position="245"/>
    </location>
</feature>
<dbReference type="EMBL" id="LQZT01000023">
    <property type="protein sequence ID" value="OCW57079.1"/>
    <property type="molecule type" value="Genomic_DNA"/>
</dbReference>
<comment type="caution">
    <text evidence="2">The sequence shown here is derived from an EMBL/GenBank/DDBJ whole genome shotgun (WGS) entry which is preliminary data.</text>
</comment>
<evidence type="ECO:0000313" key="2">
    <source>
        <dbReference type="EMBL" id="OCW57079.1"/>
    </source>
</evidence>
<dbReference type="Proteomes" id="UP000094795">
    <property type="component" value="Unassembled WGS sequence"/>
</dbReference>
<evidence type="ECO:0000256" key="1">
    <source>
        <dbReference type="SAM" id="MobiDB-lite"/>
    </source>
</evidence>
<sequence>MMLPTATTALSPALSIMQSIVSDQERGLQPGTPGDDGMPNVAVTPAYDTRSTQKLNDFYFGDHQRASEVQAKIFNALVQYMDKQIGAAENPDAPDTETPHASAALTDSLEEMDGDVRQGLKASLADYTEGRQSIQATATRMLMTLDLDVLSTDRTITRYLEQMVGFDLKGMSAKEILEAFADPGGKESNKLTAIISDALAGEEGSKVRQRLEDATKGLRSAEETQRDIEDVKPYDEVDQETKDEDQDDLKLAKAFDTLTDTRALAEAATEQEADLAKAKIAIERAGAHSGKADATGETPPAGDGATDAVAGAVADDTAKAGAGEARETAGSWVLAAYAQDETRPDAPAATGWTFYL</sequence>
<gene>
    <name evidence="2" type="ORF">AWJ14_07985</name>
</gene>
<dbReference type="OrthoDB" id="8112773at2"/>
<dbReference type="RefSeq" id="WP_066180370.1">
    <property type="nucleotide sequence ID" value="NZ_LQZT01000023.1"/>
</dbReference>
<keyword evidence="3" id="KW-1185">Reference proteome</keyword>
<reference evidence="2 3" key="1">
    <citation type="submission" date="2015-12" db="EMBL/GenBank/DDBJ databases">
        <authorList>
            <person name="Shamseldin A."/>
            <person name="Moawad H."/>
            <person name="Abd El-Rahim W.M."/>
            <person name="Sadowsky M.J."/>
        </authorList>
    </citation>
    <scope>NUCLEOTIDE SEQUENCE [LARGE SCALE GENOMIC DNA]</scope>
    <source>
        <strain evidence="2 3">JC234</strain>
    </source>
</reference>